<comment type="subunit">
    <text evidence="19">Component of the cbb3-type cytochrome c oxidase.</text>
</comment>
<feature type="domain" description="Cytochrome c" evidence="21">
    <location>
        <begin position="205"/>
        <end position="286"/>
    </location>
</feature>
<evidence type="ECO:0000256" key="2">
    <source>
        <dbReference type="ARBA" id="ARBA00004673"/>
    </source>
</evidence>
<dbReference type="RefSeq" id="WP_168027170.1">
    <property type="nucleotide sequence ID" value="NZ_JAAVNE010000002.1"/>
</dbReference>
<keyword evidence="5 19" id="KW-1003">Cell membrane</keyword>
<dbReference type="InterPro" id="IPR008168">
    <property type="entry name" value="Cyt_C_IC"/>
</dbReference>
<keyword evidence="17 19" id="KW-0406">Ion transport</keyword>
<evidence type="ECO:0000259" key="21">
    <source>
        <dbReference type="PROSITE" id="PS51007"/>
    </source>
</evidence>
<keyword evidence="9 20" id="KW-0812">Transmembrane</keyword>
<sequence>MPTKIEKDSLTGQETTGHEWDGLKELNTPLPKWWLYTFYACIAFAAVWVVIYPAFPFQGATGLSGWIAREAVVEQQQAAQARMAPMMDRVREATPEQIAADPELRAFAVAGGRIAFANNCAACHGAGGQGAVGGFPSLADDEWIWGGTHDAIRATITHGIRAGESEEERVSMMPRFLADGVLTAAQVGDVAEHVLSLSGRATDAASAARGVELFAENCAACHGERGEGNRDVGAPNLSDRIWLYGGEKRDIMRSVSYSRGGVMPAWGPRLDPAVVNMLTIYVHALGGGEN</sequence>
<comment type="function">
    <text evidence="19">C-type cytochrome. Part of the cbb3-type cytochrome c oxidase complex.</text>
</comment>
<dbReference type="Pfam" id="PF00034">
    <property type="entry name" value="Cytochrom_C"/>
    <property type="match status" value="1"/>
</dbReference>
<dbReference type="Pfam" id="PF13442">
    <property type="entry name" value="Cytochrome_CBB3"/>
    <property type="match status" value="1"/>
</dbReference>
<comment type="similarity">
    <text evidence="3 19">Belongs to the CcoP / FixP family.</text>
</comment>
<keyword evidence="6 19" id="KW-0997">Cell inner membrane</keyword>
<evidence type="ECO:0000256" key="4">
    <source>
        <dbReference type="ARBA" id="ARBA00022448"/>
    </source>
</evidence>
<comment type="pathway">
    <text evidence="2 19">Energy metabolism; oxidative phosphorylation.</text>
</comment>
<feature type="transmembrane region" description="Helical" evidence="20">
    <location>
        <begin position="33"/>
        <end position="55"/>
    </location>
</feature>
<keyword evidence="7 19" id="KW-0349">Heme</keyword>
<comment type="subcellular location">
    <subcellularLocation>
        <location evidence="1 19">Cell inner membrane</location>
    </subcellularLocation>
</comment>
<dbReference type="InterPro" id="IPR050597">
    <property type="entry name" value="Cytochrome_c_Oxidase_Subunit"/>
</dbReference>
<evidence type="ECO:0000256" key="15">
    <source>
        <dbReference type="ARBA" id="ARBA00023002"/>
    </source>
</evidence>
<protein>
    <recommendedName>
        <fullName evidence="19">Cbb3-type cytochrome c oxidase subunit</fullName>
    </recommendedName>
</protein>
<keyword evidence="23" id="KW-1185">Reference proteome</keyword>
<accession>A0ABX1DXL1</accession>
<evidence type="ECO:0000313" key="22">
    <source>
        <dbReference type="EMBL" id="NKC29536.1"/>
    </source>
</evidence>
<evidence type="ECO:0000256" key="20">
    <source>
        <dbReference type="SAM" id="Phobius"/>
    </source>
</evidence>
<dbReference type="SUPFAM" id="SSF46626">
    <property type="entry name" value="Cytochrome c"/>
    <property type="match status" value="2"/>
</dbReference>
<evidence type="ECO:0000256" key="9">
    <source>
        <dbReference type="ARBA" id="ARBA00022692"/>
    </source>
</evidence>
<dbReference type="Gene3D" id="1.10.760.10">
    <property type="entry name" value="Cytochrome c-like domain"/>
    <property type="match status" value="2"/>
</dbReference>
<dbReference type="PIRSF" id="PIRSF000006">
    <property type="entry name" value="Cbb3-Cox_fixP"/>
    <property type="match status" value="1"/>
</dbReference>
<keyword evidence="15 19" id="KW-0560">Oxidoreductase</keyword>
<reference evidence="22 23" key="1">
    <citation type="submission" date="2020-03" db="EMBL/GenBank/DDBJ databases">
        <title>Roseomonas selenitidurans sp. nov. isolated from urban soil.</title>
        <authorList>
            <person name="Liu H."/>
        </authorList>
    </citation>
    <scope>NUCLEOTIDE SEQUENCE [LARGE SCALE GENOMIC DNA]</scope>
    <source>
        <strain evidence="22 23">BU-1</strain>
    </source>
</reference>
<dbReference type="NCBIfam" id="TIGR00782">
    <property type="entry name" value="ccoP"/>
    <property type="match status" value="1"/>
</dbReference>
<dbReference type="Pfam" id="PF14715">
    <property type="entry name" value="FixP_N"/>
    <property type="match status" value="1"/>
</dbReference>
<dbReference type="PROSITE" id="PS51007">
    <property type="entry name" value="CYTC"/>
    <property type="match status" value="2"/>
</dbReference>
<evidence type="ECO:0000256" key="14">
    <source>
        <dbReference type="ARBA" id="ARBA00022989"/>
    </source>
</evidence>
<keyword evidence="14 20" id="KW-1133">Transmembrane helix</keyword>
<evidence type="ECO:0000256" key="16">
    <source>
        <dbReference type="ARBA" id="ARBA00023004"/>
    </source>
</evidence>
<comment type="caution">
    <text evidence="22">The sequence shown here is derived from an EMBL/GenBank/DDBJ whole genome shotgun (WGS) entry which is preliminary data.</text>
</comment>
<dbReference type="GO" id="GO:0016491">
    <property type="term" value="F:oxidoreductase activity"/>
    <property type="evidence" value="ECO:0007669"/>
    <property type="project" value="UniProtKB-KW"/>
</dbReference>
<evidence type="ECO:0000256" key="6">
    <source>
        <dbReference type="ARBA" id="ARBA00022519"/>
    </source>
</evidence>
<proteinExistence type="inferred from homology"/>
<dbReference type="Proteomes" id="UP000787635">
    <property type="component" value="Unassembled WGS sequence"/>
</dbReference>
<keyword evidence="12 19" id="KW-0375">Hydrogen ion transport</keyword>
<evidence type="ECO:0000256" key="13">
    <source>
        <dbReference type="ARBA" id="ARBA00022982"/>
    </source>
</evidence>
<dbReference type="InterPro" id="IPR004678">
    <property type="entry name" value="Cyt_c_oxidase_cbb3_su3"/>
</dbReference>
<evidence type="ECO:0000256" key="3">
    <source>
        <dbReference type="ARBA" id="ARBA00006113"/>
    </source>
</evidence>
<dbReference type="InterPro" id="IPR036909">
    <property type="entry name" value="Cyt_c-like_dom_sf"/>
</dbReference>
<evidence type="ECO:0000313" key="23">
    <source>
        <dbReference type="Proteomes" id="UP000787635"/>
    </source>
</evidence>
<dbReference type="InterPro" id="IPR009056">
    <property type="entry name" value="Cyt_c-like_dom"/>
</dbReference>
<evidence type="ECO:0000256" key="19">
    <source>
        <dbReference type="PIRNR" id="PIRNR000006"/>
    </source>
</evidence>
<dbReference type="InterPro" id="IPR038414">
    <property type="entry name" value="CcoP_N_sf"/>
</dbReference>
<dbReference type="Gene3D" id="6.10.280.130">
    <property type="match status" value="1"/>
</dbReference>
<evidence type="ECO:0000256" key="12">
    <source>
        <dbReference type="ARBA" id="ARBA00022781"/>
    </source>
</evidence>
<evidence type="ECO:0000256" key="7">
    <source>
        <dbReference type="ARBA" id="ARBA00022617"/>
    </source>
</evidence>
<evidence type="ECO:0000256" key="18">
    <source>
        <dbReference type="ARBA" id="ARBA00023136"/>
    </source>
</evidence>
<organism evidence="22 23">
    <name type="scientific">Falsiroseomonas selenitidurans</name>
    <dbReference type="NCBI Taxonomy" id="2716335"/>
    <lineage>
        <taxon>Bacteria</taxon>
        <taxon>Pseudomonadati</taxon>
        <taxon>Pseudomonadota</taxon>
        <taxon>Alphaproteobacteria</taxon>
        <taxon>Acetobacterales</taxon>
        <taxon>Roseomonadaceae</taxon>
        <taxon>Falsiroseomonas</taxon>
    </lineage>
</organism>
<name>A0ABX1DXL1_9PROT</name>
<dbReference type="PRINTS" id="PR00605">
    <property type="entry name" value="CYTCHROMECIC"/>
</dbReference>
<gene>
    <name evidence="22" type="primary">ccoP</name>
    <name evidence="22" type="ORF">HEQ75_01580</name>
</gene>
<comment type="cofactor">
    <cofactor evidence="19">
        <name>heme c</name>
        <dbReference type="ChEBI" id="CHEBI:61717"/>
    </cofactor>
    <text evidence="19">Binds 2 heme C groups per subunit.</text>
</comment>
<keyword evidence="16 19" id="KW-0408">Iron</keyword>
<evidence type="ECO:0000256" key="1">
    <source>
        <dbReference type="ARBA" id="ARBA00004533"/>
    </source>
</evidence>
<dbReference type="InterPro" id="IPR032858">
    <property type="entry name" value="CcoP_N"/>
</dbReference>
<dbReference type="PANTHER" id="PTHR33751">
    <property type="entry name" value="CBB3-TYPE CYTOCHROME C OXIDASE SUBUNIT FIXP"/>
    <property type="match status" value="1"/>
</dbReference>
<evidence type="ECO:0000256" key="11">
    <source>
        <dbReference type="ARBA" id="ARBA00022737"/>
    </source>
</evidence>
<keyword evidence="18 19" id="KW-0472">Membrane</keyword>
<evidence type="ECO:0000256" key="10">
    <source>
        <dbReference type="ARBA" id="ARBA00022723"/>
    </source>
</evidence>
<evidence type="ECO:0000256" key="17">
    <source>
        <dbReference type="ARBA" id="ARBA00023065"/>
    </source>
</evidence>
<feature type="domain" description="Cytochrome c" evidence="21">
    <location>
        <begin position="107"/>
        <end position="198"/>
    </location>
</feature>
<dbReference type="PANTHER" id="PTHR33751:SF1">
    <property type="entry name" value="CBB3-TYPE CYTOCHROME C OXIDASE SUBUNIT FIXP"/>
    <property type="match status" value="1"/>
</dbReference>
<evidence type="ECO:0000256" key="8">
    <source>
        <dbReference type="ARBA" id="ARBA00022660"/>
    </source>
</evidence>
<keyword evidence="11" id="KW-0677">Repeat</keyword>
<evidence type="ECO:0000256" key="5">
    <source>
        <dbReference type="ARBA" id="ARBA00022475"/>
    </source>
</evidence>
<keyword evidence="13 19" id="KW-0249">Electron transport</keyword>
<keyword evidence="4 19" id="KW-0813">Transport</keyword>
<keyword evidence="10 19" id="KW-0479">Metal-binding</keyword>
<dbReference type="EMBL" id="JAAVNE010000002">
    <property type="protein sequence ID" value="NKC29536.1"/>
    <property type="molecule type" value="Genomic_DNA"/>
</dbReference>
<keyword evidence="8 19" id="KW-0679">Respiratory chain</keyword>